<dbReference type="EMBL" id="CP116810">
    <property type="protein sequence ID" value="WCL91609.1"/>
    <property type="molecule type" value="Genomic_DNA"/>
</dbReference>
<reference evidence="2 3" key="1">
    <citation type="journal article" date="2004" name="Nat. Biotechnol.">
        <title>Complete genome sequence of the metabolically versatile photosynthetic bacterium Rhodopseudomonas palustris.</title>
        <authorList>
            <person name="Larimer F.W."/>
            <person name="Chain P."/>
            <person name="Hauser L."/>
            <person name="Lamerdin J."/>
            <person name="Malfatti S."/>
            <person name="Do L."/>
            <person name="Land M.L."/>
            <person name="Pelletier D.A."/>
            <person name="Beatty J.T."/>
            <person name="Lang A.S."/>
            <person name="Tabita F.R."/>
            <person name="Gibson J.L."/>
            <person name="Hanson T.E."/>
            <person name="Bobst C."/>
            <person name="Torres J.L."/>
            <person name="Peres C."/>
            <person name="Harrison F.H."/>
            <person name="Gibson J."/>
            <person name="Harwood C.S."/>
        </authorList>
    </citation>
    <scope>NUCLEOTIDE SEQUENCE [LARGE SCALE GENOMIC DNA]</scope>
    <source>
        <strain evidence="3">ATCC BAA-98 / CGA009</strain>
    </source>
</reference>
<proteinExistence type="predicted"/>
<dbReference type="Proteomes" id="UP000001426">
    <property type="component" value="Chromosome"/>
</dbReference>
<dbReference type="KEGG" id="rpa:TX73_007560"/>
<name>A0AAE9XWT1_RHOPA</name>
<protein>
    <submittedName>
        <fullName evidence="2">Uncharacterized protein</fullName>
    </submittedName>
</protein>
<dbReference type="AlphaFoldDB" id="A0AAE9XWT1"/>
<gene>
    <name evidence="2" type="ORF">TX73_007560</name>
</gene>
<evidence type="ECO:0000256" key="1">
    <source>
        <dbReference type="SAM" id="MobiDB-lite"/>
    </source>
</evidence>
<feature type="compositionally biased region" description="Basic and acidic residues" evidence="1">
    <location>
        <begin position="32"/>
        <end position="51"/>
    </location>
</feature>
<sequence>MNLSTAHLASQASVMAGLDPAIHPASQKRLSKTMDHRLKPGGDSHQVEMPS</sequence>
<dbReference type="RefSeq" id="WP_234803342.1">
    <property type="nucleotide sequence ID" value="NZ_CP116810.1"/>
</dbReference>
<accession>A0AAE9XWT1</accession>
<keyword evidence="3" id="KW-1185">Reference proteome</keyword>
<evidence type="ECO:0000313" key="3">
    <source>
        <dbReference type="Proteomes" id="UP000001426"/>
    </source>
</evidence>
<evidence type="ECO:0000313" key="2">
    <source>
        <dbReference type="EMBL" id="WCL91609.1"/>
    </source>
</evidence>
<organism evidence="2 3">
    <name type="scientific">Rhodopseudomonas palustris (strain ATCC BAA-98 / CGA009)</name>
    <dbReference type="NCBI Taxonomy" id="258594"/>
    <lineage>
        <taxon>Bacteria</taxon>
        <taxon>Pseudomonadati</taxon>
        <taxon>Pseudomonadota</taxon>
        <taxon>Alphaproteobacteria</taxon>
        <taxon>Hyphomicrobiales</taxon>
        <taxon>Nitrobacteraceae</taxon>
        <taxon>Rhodopseudomonas</taxon>
    </lineage>
</organism>
<feature type="region of interest" description="Disordered" evidence="1">
    <location>
        <begin position="17"/>
        <end position="51"/>
    </location>
</feature>
<dbReference type="GeneID" id="66892500"/>